<protein>
    <submittedName>
        <fullName evidence="1">Uncharacterized protein</fullName>
    </submittedName>
</protein>
<reference evidence="1" key="1">
    <citation type="submission" date="2017-01" db="EMBL/GenBank/DDBJ databases">
        <title>An insight into the sialome and mialome of the horn fly, Haematobia irritans.</title>
        <authorList>
            <person name="Breijo M."/>
            <person name="Boiani M."/>
            <person name="Ures X."/>
            <person name="Rocha S."/>
            <person name="Sequeira M."/>
            <person name="Ribeiro J.M."/>
        </authorList>
    </citation>
    <scope>NUCLEOTIDE SEQUENCE</scope>
</reference>
<dbReference type="SUPFAM" id="SSF53720">
    <property type="entry name" value="ALDH-like"/>
    <property type="match status" value="1"/>
</dbReference>
<sequence length="244" mass="27092">MSKGSLITEDLLKNINYDMDCMKVDSTNQDNDRQRQPAVLILFGHSDINAALHHLVQSLENPLDGKTFVATVLVQESIKQEFDDKLKSHLKPYSNSGLTKDAGYIKALDNVKKLNAQALTVPGGPIVVYDFTHEHLGGHAGFVTTLHTFRTAKEAIALVGKESLSFPNVSIWHENHAFAYELVAGLKSNNFFINCYNMPLTLLENAAQSGKSFVAMEKNYHYETMPHNGVQKNIVFPIGSIFAN</sequence>
<name>A0A1L8EI75_HAEIR</name>
<dbReference type="AlphaFoldDB" id="A0A1L8EI75"/>
<dbReference type="Pfam" id="PF07368">
    <property type="entry name" value="DUF1487"/>
    <property type="match status" value="1"/>
</dbReference>
<accession>A0A1L8EI75</accession>
<evidence type="ECO:0000313" key="1">
    <source>
        <dbReference type="EMBL" id="JAV18368.1"/>
    </source>
</evidence>
<dbReference type="PANTHER" id="PTHR21644:SF0">
    <property type="entry name" value="AT02555P-RELATED"/>
    <property type="match status" value="1"/>
</dbReference>
<dbReference type="InterPro" id="IPR016161">
    <property type="entry name" value="Ald_DH/histidinol_DH"/>
</dbReference>
<dbReference type="Gene3D" id="3.40.309.10">
    <property type="entry name" value="Aldehyde Dehydrogenase, Chain A, domain 2"/>
    <property type="match status" value="1"/>
</dbReference>
<proteinExistence type="predicted"/>
<dbReference type="GO" id="GO:0016620">
    <property type="term" value="F:oxidoreductase activity, acting on the aldehyde or oxo group of donors, NAD or NADP as acceptor"/>
    <property type="evidence" value="ECO:0007669"/>
    <property type="project" value="InterPro"/>
</dbReference>
<organism evidence="1">
    <name type="scientific">Haematobia irritans</name>
    <name type="common">Horn fly</name>
    <name type="synonym">Conops irritans</name>
    <dbReference type="NCBI Taxonomy" id="7368"/>
    <lineage>
        <taxon>Eukaryota</taxon>
        <taxon>Metazoa</taxon>
        <taxon>Ecdysozoa</taxon>
        <taxon>Arthropoda</taxon>
        <taxon>Hexapoda</taxon>
        <taxon>Insecta</taxon>
        <taxon>Pterygota</taxon>
        <taxon>Neoptera</taxon>
        <taxon>Endopterygota</taxon>
        <taxon>Diptera</taxon>
        <taxon>Brachycera</taxon>
        <taxon>Muscomorpha</taxon>
        <taxon>Muscoidea</taxon>
        <taxon>Muscidae</taxon>
        <taxon>Haematobia</taxon>
    </lineage>
</organism>
<dbReference type="EMBL" id="GFDG01000431">
    <property type="protein sequence ID" value="JAV18368.1"/>
    <property type="molecule type" value="Transcribed_RNA"/>
</dbReference>
<dbReference type="InterPro" id="IPR016163">
    <property type="entry name" value="Ald_DH_C"/>
</dbReference>
<dbReference type="PANTHER" id="PTHR21644">
    <property type="entry name" value="AT02555P-RELATED"/>
    <property type="match status" value="1"/>
</dbReference>
<dbReference type="InterPro" id="IPR009961">
    <property type="entry name" value="DUF1487"/>
</dbReference>